<dbReference type="EMBL" id="OL685370">
    <property type="protein sequence ID" value="USC25971.1"/>
    <property type="molecule type" value="Genomic_DNA"/>
</dbReference>
<evidence type="ECO:0000313" key="6">
    <source>
        <dbReference type="Proteomes" id="UP001256712"/>
    </source>
</evidence>
<evidence type="ECO:0000256" key="3">
    <source>
        <dbReference type="ARBA" id="ARBA00023932"/>
    </source>
</evidence>
<dbReference type="Pfam" id="PF04766">
    <property type="entry name" value="Baculo_p26"/>
    <property type="match status" value="1"/>
</dbReference>
<comment type="function">
    <text evidence="4">Nuclease that cleaves host 2',3'-cGAMP.</text>
</comment>
<protein>
    <submittedName>
        <fullName evidence="5">P26</fullName>
    </submittedName>
</protein>
<comment type="subunit">
    <text evidence="4">Homodimer.</text>
</comment>
<keyword evidence="1 4" id="KW-0540">Nuclease</keyword>
<evidence type="ECO:0000256" key="1">
    <source>
        <dbReference type="ARBA" id="ARBA00022722"/>
    </source>
</evidence>
<dbReference type="Proteomes" id="UP001256712">
    <property type="component" value="Segment"/>
</dbReference>
<organism evidence="5 6">
    <name type="scientific">Palpita vitrealis nucleopolyhedrovirus</name>
    <dbReference type="NCBI Taxonomy" id="2951960"/>
    <lineage>
        <taxon>Viruses</taxon>
        <taxon>Viruses incertae sedis</taxon>
        <taxon>Naldaviricetes</taxon>
        <taxon>Lefavirales</taxon>
        <taxon>Baculoviridae</taxon>
        <taxon>Alphabaculovirus</taxon>
        <taxon>Alphabaculovirus pavitrealis</taxon>
    </lineage>
</organism>
<accession>A0AAE9LNL3</accession>
<evidence type="ECO:0000256" key="2">
    <source>
        <dbReference type="ARBA" id="ARBA00022801"/>
    </source>
</evidence>
<feature type="site" description="Substrate binding" evidence="4">
    <location>
        <position position="95"/>
    </location>
</feature>
<dbReference type="InterPro" id="IPR006853">
    <property type="entry name" value="Poxin_vir"/>
</dbReference>
<proteinExistence type="inferred from homology"/>
<comment type="catalytic activity">
    <reaction evidence="3">
        <text>2',3'-cGAMP + H2O = Gp(2'-5')Ap(3') + H(+)</text>
        <dbReference type="Rhea" id="RHEA:59472"/>
        <dbReference type="ChEBI" id="CHEBI:15377"/>
        <dbReference type="ChEBI" id="CHEBI:15378"/>
        <dbReference type="ChEBI" id="CHEBI:143093"/>
        <dbReference type="ChEBI" id="CHEBI:143098"/>
    </reaction>
    <physiologicalReaction direction="left-to-right" evidence="3">
        <dbReference type="Rhea" id="RHEA:59473"/>
    </physiologicalReaction>
</comment>
<feature type="active site" description="Shared with catalytic histidine of dimeric partner" evidence="4">
    <location>
        <position position="183"/>
    </location>
</feature>
<sequence>MEEIYNIKYSIDSHTNQFLIHQVNNENAFVHVFQPGQEVFNESLNQYHQFPGVAASIIFPQLVLNTLVTVMIDHHSFFTLQLVKTCFNFHVCNRRFVFGNMPAALVNDDTKQRLRIGSPIFVDDKLVSVVTAFHRVGENAWLMPVTGIREPSQVSGHMKVPNGVRIEKWRPDMSIYGTVQLPYKEIKQHILDQEKGSVNTTLKDSCVLYYNTSEIRITQNRGDLEIMHLRLPGPLVQPHAAYYN</sequence>
<evidence type="ECO:0000313" key="5">
    <source>
        <dbReference type="EMBL" id="USC25971.1"/>
    </source>
</evidence>
<feature type="site" description="Substrate binding" evidence="4">
    <location>
        <position position="230"/>
    </location>
</feature>
<feature type="site" description="Substrate binding" evidence="4">
    <location>
        <position position="148"/>
    </location>
</feature>
<dbReference type="GO" id="GO:0016787">
    <property type="term" value="F:hydrolase activity"/>
    <property type="evidence" value="ECO:0007669"/>
    <property type="project" value="UniProtKB-KW"/>
</dbReference>
<name>A0AAE9LNL3_9ABAC</name>
<feature type="active site" description="Proton acceptor; shared with catalytic histidine of dimeric partner" evidence="4">
    <location>
        <position position="187"/>
    </location>
</feature>
<reference evidence="5" key="1">
    <citation type="journal article" date="2022" name="J. Invertebr. Pathol.">
        <title>Identification of a new nucleopolyhedrovirus isolated from the olive leaf moth, Palpita vitrealis, from two locations in Egypt.</title>
        <authorList>
            <person name="El-Salamouny S."/>
            <person name="Wennmann J.T."/>
            <person name="Kleespies R.G."/>
            <person name="Richert-Poggeler K.R."/>
            <person name="Mansour A."/>
            <person name="Awad M."/>
            <person name="Agamy E."/>
            <person name="Salama R."/>
            <person name="Jehle J.A."/>
        </authorList>
    </citation>
    <scope>NUCLEOTIDE SEQUENCE</scope>
    <source>
        <strain evidence="5">Giza 2005</strain>
    </source>
</reference>
<comment type="domain">
    <text evidence="4">The substrate binding site is formed by the N-terminus of a monomer and the C-terminus of the opposite monomer.</text>
</comment>
<dbReference type="GO" id="GO:0004518">
    <property type="term" value="F:nuclease activity"/>
    <property type="evidence" value="ECO:0007669"/>
    <property type="project" value="UniProtKB-UniRule"/>
</dbReference>
<evidence type="ECO:0000256" key="4">
    <source>
        <dbReference type="HAMAP-Rule" id="MF_04143"/>
    </source>
</evidence>
<dbReference type="GO" id="GO:0061507">
    <property type="term" value="F:2',3'-cyclic GMP-AMP binding"/>
    <property type="evidence" value="ECO:0007669"/>
    <property type="project" value="UniProtKB-UniRule"/>
</dbReference>
<keyword evidence="6" id="KW-1185">Reference proteome</keyword>
<dbReference type="HAMAP" id="MF_04143">
    <property type="entry name" value="Poxins"/>
    <property type="match status" value="1"/>
</dbReference>
<keyword evidence="2 4" id="KW-0378">Hydrolase</keyword>
<feature type="active site" description="Proton donor" evidence="4">
    <location>
        <position position="48"/>
    </location>
</feature>
<comment type="caution">
    <text evidence="4">Lacks conserved residue(s) required for the propagation of feature annotation.</text>
</comment>